<reference evidence="5" key="1">
    <citation type="submission" date="2020-05" db="EMBL/GenBank/DDBJ databases">
        <title>Phylogenomic resolution of chytrid fungi.</title>
        <authorList>
            <person name="Stajich J.E."/>
            <person name="Amses K."/>
            <person name="Simmons R."/>
            <person name="Seto K."/>
            <person name="Myers J."/>
            <person name="Bonds A."/>
            <person name="Quandt C.A."/>
            <person name="Barry K."/>
            <person name="Liu P."/>
            <person name="Grigoriev I."/>
            <person name="Longcore J.E."/>
            <person name="James T.Y."/>
        </authorList>
    </citation>
    <scope>NUCLEOTIDE SEQUENCE</scope>
    <source>
        <strain evidence="5">PLAUS21</strain>
    </source>
</reference>
<dbReference type="CDD" id="cd22906">
    <property type="entry name" value="HFD_DRAP1"/>
    <property type="match status" value="1"/>
</dbReference>
<dbReference type="Proteomes" id="UP001210925">
    <property type="component" value="Unassembled WGS sequence"/>
</dbReference>
<accession>A0AAD5UJ09</accession>
<dbReference type="InterPro" id="IPR003958">
    <property type="entry name" value="CBFA_NFYB_domain"/>
</dbReference>
<comment type="subcellular location">
    <subcellularLocation>
        <location evidence="1">Nucleus</location>
    </subcellularLocation>
</comment>
<dbReference type="EMBL" id="JADGKB010000023">
    <property type="protein sequence ID" value="KAJ3258835.1"/>
    <property type="molecule type" value="Genomic_DNA"/>
</dbReference>
<evidence type="ECO:0000313" key="6">
    <source>
        <dbReference type="Proteomes" id="UP001210925"/>
    </source>
</evidence>
<sequence length="118" mass="13552">MPQPKKIKTKFPAARIKRIMRLDEDVGKVSQVTPVLIAKALESFLEALVKQTLVETNQREAKKMTVAHVKTAVQKEPKFDFLLDLVKNLPDPNEESEKPKRKRRSKKEMEAEKGAEQE</sequence>
<dbReference type="InterPro" id="IPR009072">
    <property type="entry name" value="Histone-fold"/>
</dbReference>
<dbReference type="GO" id="GO:0001046">
    <property type="term" value="F:core promoter sequence-specific DNA binding"/>
    <property type="evidence" value="ECO:0007669"/>
    <property type="project" value="TreeGrafter"/>
</dbReference>
<evidence type="ECO:0000256" key="3">
    <source>
        <dbReference type="SAM" id="MobiDB-lite"/>
    </source>
</evidence>
<dbReference type="AlphaFoldDB" id="A0AAD5UJ09"/>
<feature type="domain" description="Transcription factor CBF/NF-Y/archaeal histone" evidence="4">
    <location>
        <begin position="10"/>
        <end position="73"/>
    </location>
</feature>
<protein>
    <recommendedName>
        <fullName evidence="4">Transcription factor CBF/NF-Y/archaeal histone domain-containing protein</fullName>
    </recommendedName>
</protein>
<dbReference type="PANTHER" id="PTHR10252:SF5">
    <property type="entry name" value="DR1-ASSOCIATED COREPRESSOR"/>
    <property type="match status" value="1"/>
</dbReference>
<keyword evidence="6" id="KW-1185">Reference proteome</keyword>
<dbReference type="GO" id="GO:0017054">
    <property type="term" value="C:negative cofactor 2 complex"/>
    <property type="evidence" value="ECO:0007669"/>
    <property type="project" value="TreeGrafter"/>
</dbReference>
<dbReference type="GO" id="GO:0016251">
    <property type="term" value="F:RNA polymerase II general transcription initiation factor activity"/>
    <property type="evidence" value="ECO:0007669"/>
    <property type="project" value="TreeGrafter"/>
</dbReference>
<name>A0AAD5UJ09_9FUNG</name>
<feature type="region of interest" description="Disordered" evidence="3">
    <location>
        <begin position="89"/>
        <end position="118"/>
    </location>
</feature>
<evidence type="ECO:0000256" key="2">
    <source>
        <dbReference type="ARBA" id="ARBA00023242"/>
    </source>
</evidence>
<keyword evidence="2" id="KW-0539">Nucleus</keyword>
<evidence type="ECO:0000313" key="5">
    <source>
        <dbReference type="EMBL" id="KAJ3258835.1"/>
    </source>
</evidence>
<dbReference type="GO" id="GO:0046982">
    <property type="term" value="F:protein heterodimerization activity"/>
    <property type="evidence" value="ECO:0007669"/>
    <property type="project" value="InterPro"/>
</dbReference>
<dbReference type="Pfam" id="PF00808">
    <property type="entry name" value="CBFD_NFYB_HMF"/>
    <property type="match status" value="1"/>
</dbReference>
<proteinExistence type="predicted"/>
<evidence type="ECO:0000259" key="4">
    <source>
        <dbReference type="Pfam" id="PF00808"/>
    </source>
</evidence>
<feature type="compositionally biased region" description="Basic and acidic residues" evidence="3">
    <location>
        <begin position="107"/>
        <end position="118"/>
    </location>
</feature>
<dbReference type="InterPro" id="IPR050568">
    <property type="entry name" value="Transcr_DNA_Rep_Reg"/>
</dbReference>
<organism evidence="5 6">
    <name type="scientific">Boothiomyces macroporosus</name>
    <dbReference type="NCBI Taxonomy" id="261099"/>
    <lineage>
        <taxon>Eukaryota</taxon>
        <taxon>Fungi</taxon>
        <taxon>Fungi incertae sedis</taxon>
        <taxon>Chytridiomycota</taxon>
        <taxon>Chytridiomycota incertae sedis</taxon>
        <taxon>Chytridiomycetes</taxon>
        <taxon>Rhizophydiales</taxon>
        <taxon>Terramycetaceae</taxon>
        <taxon>Boothiomyces</taxon>
    </lineage>
</organism>
<comment type="caution">
    <text evidence="5">The sequence shown here is derived from an EMBL/GenBank/DDBJ whole genome shotgun (WGS) entry which is preliminary data.</text>
</comment>
<gene>
    <name evidence="5" type="ORF">HK103_003217</name>
</gene>
<dbReference type="SUPFAM" id="SSF47113">
    <property type="entry name" value="Histone-fold"/>
    <property type="match status" value="1"/>
</dbReference>
<evidence type="ECO:0000256" key="1">
    <source>
        <dbReference type="ARBA" id="ARBA00004123"/>
    </source>
</evidence>
<dbReference type="Gene3D" id="1.10.20.10">
    <property type="entry name" value="Histone, subunit A"/>
    <property type="match status" value="1"/>
</dbReference>
<dbReference type="PANTHER" id="PTHR10252">
    <property type="entry name" value="HISTONE-LIKE TRANSCRIPTION FACTOR CCAAT-RELATED"/>
    <property type="match status" value="1"/>
</dbReference>